<dbReference type="AlphaFoldDB" id="A0A210QTH8"/>
<keyword evidence="7" id="KW-0472">Membrane</keyword>
<evidence type="ECO:0000313" key="10">
    <source>
        <dbReference type="EMBL" id="OWF52048.1"/>
    </source>
</evidence>
<comment type="subcellular location">
    <subcellularLocation>
        <location evidence="1">Mitochondrion outer membrane</location>
        <topology evidence="1">Multi-pass membrane protein</topology>
    </subcellularLocation>
</comment>
<protein>
    <submittedName>
        <fullName evidence="10">Sorting and assembly machinery component 50-like</fullName>
    </submittedName>
</protein>
<evidence type="ECO:0000256" key="5">
    <source>
        <dbReference type="ARBA" id="ARBA00022787"/>
    </source>
</evidence>
<keyword evidence="11" id="KW-1185">Reference proteome</keyword>
<evidence type="ECO:0000256" key="4">
    <source>
        <dbReference type="ARBA" id="ARBA00022692"/>
    </source>
</evidence>
<dbReference type="Gene3D" id="3.10.20.310">
    <property type="entry name" value="membrane protein fhac"/>
    <property type="match status" value="1"/>
</dbReference>
<name>A0A210QTH8_MIZYE</name>
<evidence type="ECO:0000256" key="7">
    <source>
        <dbReference type="ARBA" id="ARBA00023136"/>
    </source>
</evidence>
<proteinExistence type="inferred from homology"/>
<sequence>MGTVHAKEIEGSTDMDNPAPRTRGSIDFKRPAKVQRVLIEGLERTKEDLLIPKVQDTFTAENFEQVVKKCVESKAQLQELGIFKTVQITVDTCKVPGASETAYDVKFLVEEKRFEGGIHTSAGNNDVESSLTLGLNNLFGRAEKLTAKYAHTRNFRSKKNNQAHIQFTKPLNGNPDVRLIVGGYNTNTDVPLSGYKEASKGILTAFTFPSTLGSHIVQWDGVWRDLRALTRTTPFPIREQAGHTLKSSVHHTLTADTRDDKILPHTGYLLKAVQEYAGLGGNVEFVKLNSEFQVNREILPHIVVQLSTACGTMWGLGRDKRVTVNDKFFLGGPLSLRGFQDRGVGPQVEGNALGADAYWLCAAHVYTPLPFKPGLGGFGNFFRSHAFVNIGNVGALELDKSVKENIEQLSEEFRLAYGVGVVLKLGNIARMELNYVVPVRVFNGDCVNPGIQFGVGVTFL</sequence>
<evidence type="ECO:0000256" key="8">
    <source>
        <dbReference type="SAM" id="MobiDB-lite"/>
    </source>
</evidence>
<dbReference type="EMBL" id="NEDP02001982">
    <property type="protein sequence ID" value="OWF52048.1"/>
    <property type="molecule type" value="Genomic_DNA"/>
</dbReference>
<evidence type="ECO:0000256" key="6">
    <source>
        <dbReference type="ARBA" id="ARBA00023128"/>
    </source>
</evidence>
<keyword evidence="6" id="KW-0496">Mitochondrion</keyword>
<feature type="region of interest" description="Disordered" evidence="8">
    <location>
        <begin position="1"/>
        <end position="25"/>
    </location>
</feature>
<comment type="similarity">
    <text evidence="2">Belongs to the SAM50/omp85 family.</text>
</comment>
<evidence type="ECO:0000256" key="3">
    <source>
        <dbReference type="ARBA" id="ARBA00022452"/>
    </source>
</evidence>
<dbReference type="STRING" id="6573.A0A210QTH8"/>
<gene>
    <name evidence="10" type="ORF">KP79_PYT17877</name>
</gene>
<dbReference type="OrthoDB" id="1724197at2759"/>
<dbReference type="Pfam" id="PF01103">
    <property type="entry name" value="Omp85"/>
    <property type="match status" value="1"/>
</dbReference>
<dbReference type="PANTHER" id="PTHR12815:SF18">
    <property type="entry name" value="SORTING AND ASSEMBLY MACHINERY COMPONENT 50 HOMOLOG"/>
    <property type="match status" value="1"/>
</dbReference>
<feature type="compositionally biased region" description="Basic and acidic residues" evidence="8">
    <location>
        <begin position="1"/>
        <end position="10"/>
    </location>
</feature>
<dbReference type="Gene3D" id="2.40.160.50">
    <property type="entry name" value="membrane protein fhac: a member of the omp85/tpsb transporter family"/>
    <property type="match status" value="1"/>
</dbReference>
<keyword evidence="3" id="KW-1134">Transmembrane beta strand</keyword>
<dbReference type="PANTHER" id="PTHR12815">
    <property type="entry name" value="SORTING AND ASSEMBLY MACHINERY SAMM50 PROTEIN FAMILY MEMBER"/>
    <property type="match status" value="1"/>
</dbReference>
<dbReference type="GO" id="GO:0005741">
    <property type="term" value="C:mitochondrial outer membrane"/>
    <property type="evidence" value="ECO:0007669"/>
    <property type="project" value="UniProtKB-SubCell"/>
</dbReference>
<keyword evidence="4" id="KW-0812">Transmembrane</keyword>
<reference evidence="10 11" key="1">
    <citation type="journal article" date="2017" name="Nat. Ecol. Evol.">
        <title>Scallop genome provides insights into evolution of bilaterian karyotype and development.</title>
        <authorList>
            <person name="Wang S."/>
            <person name="Zhang J."/>
            <person name="Jiao W."/>
            <person name="Li J."/>
            <person name="Xun X."/>
            <person name="Sun Y."/>
            <person name="Guo X."/>
            <person name="Huan P."/>
            <person name="Dong B."/>
            <person name="Zhang L."/>
            <person name="Hu X."/>
            <person name="Sun X."/>
            <person name="Wang J."/>
            <person name="Zhao C."/>
            <person name="Wang Y."/>
            <person name="Wang D."/>
            <person name="Huang X."/>
            <person name="Wang R."/>
            <person name="Lv J."/>
            <person name="Li Y."/>
            <person name="Zhang Z."/>
            <person name="Liu B."/>
            <person name="Lu W."/>
            <person name="Hui Y."/>
            <person name="Liang J."/>
            <person name="Zhou Z."/>
            <person name="Hou R."/>
            <person name="Li X."/>
            <person name="Liu Y."/>
            <person name="Li H."/>
            <person name="Ning X."/>
            <person name="Lin Y."/>
            <person name="Zhao L."/>
            <person name="Xing Q."/>
            <person name="Dou J."/>
            <person name="Li Y."/>
            <person name="Mao J."/>
            <person name="Guo H."/>
            <person name="Dou H."/>
            <person name="Li T."/>
            <person name="Mu C."/>
            <person name="Jiang W."/>
            <person name="Fu Q."/>
            <person name="Fu X."/>
            <person name="Miao Y."/>
            <person name="Liu J."/>
            <person name="Yu Q."/>
            <person name="Li R."/>
            <person name="Liao H."/>
            <person name="Li X."/>
            <person name="Kong Y."/>
            <person name="Jiang Z."/>
            <person name="Chourrout D."/>
            <person name="Li R."/>
            <person name="Bao Z."/>
        </authorList>
    </citation>
    <scope>NUCLEOTIDE SEQUENCE [LARGE SCALE GENOMIC DNA]</scope>
    <source>
        <strain evidence="10 11">PY_sf001</strain>
    </source>
</reference>
<organism evidence="10 11">
    <name type="scientific">Mizuhopecten yessoensis</name>
    <name type="common">Japanese scallop</name>
    <name type="synonym">Patinopecten yessoensis</name>
    <dbReference type="NCBI Taxonomy" id="6573"/>
    <lineage>
        <taxon>Eukaryota</taxon>
        <taxon>Metazoa</taxon>
        <taxon>Spiralia</taxon>
        <taxon>Lophotrochozoa</taxon>
        <taxon>Mollusca</taxon>
        <taxon>Bivalvia</taxon>
        <taxon>Autobranchia</taxon>
        <taxon>Pteriomorphia</taxon>
        <taxon>Pectinida</taxon>
        <taxon>Pectinoidea</taxon>
        <taxon>Pectinidae</taxon>
        <taxon>Mizuhopecten</taxon>
    </lineage>
</organism>
<feature type="domain" description="Bacterial surface antigen (D15)" evidence="9">
    <location>
        <begin position="137"/>
        <end position="459"/>
    </location>
</feature>
<dbReference type="GO" id="GO:0033108">
    <property type="term" value="P:mitochondrial respiratory chain complex assembly"/>
    <property type="evidence" value="ECO:0007669"/>
    <property type="project" value="TreeGrafter"/>
</dbReference>
<dbReference type="InterPro" id="IPR039910">
    <property type="entry name" value="D15-like"/>
</dbReference>
<keyword evidence="5" id="KW-1000">Mitochondrion outer membrane</keyword>
<comment type="caution">
    <text evidence="10">The sequence shown here is derived from an EMBL/GenBank/DDBJ whole genome shotgun (WGS) entry which is preliminary data.</text>
</comment>
<evidence type="ECO:0000313" key="11">
    <source>
        <dbReference type="Proteomes" id="UP000242188"/>
    </source>
</evidence>
<evidence type="ECO:0000256" key="1">
    <source>
        <dbReference type="ARBA" id="ARBA00004374"/>
    </source>
</evidence>
<evidence type="ECO:0000259" key="9">
    <source>
        <dbReference type="Pfam" id="PF01103"/>
    </source>
</evidence>
<evidence type="ECO:0000256" key="2">
    <source>
        <dbReference type="ARBA" id="ARBA00010913"/>
    </source>
</evidence>
<dbReference type="Proteomes" id="UP000242188">
    <property type="component" value="Unassembled WGS sequence"/>
</dbReference>
<accession>A0A210QTH8</accession>
<dbReference type="GO" id="GO:0045040">
    <property type="term" value="P:protein insertion into mitochondrial outer membrane"/>
    <property type="evidence" value="ECO:0007669"/>
    <property type="project" value="TreeGrafter"/>
</dbReference>
<dbReference type="InterPro" id="IPR000184">
    <property type="entry name" value="Bac_surfAg_D15"/>
</dbReference>
<dbReference type="FunFam" id="2.40.160.50:FF:000002">
    <property type="entry name" value="sorting and assembly machinery component 50 homolog"/>
    <property type="match status" value="1"/>
</dbReference>